<evidence type="ECO:0008006" key="12">
    <source>
        <dbReference type="Google" id="ProtNLM"/>
    </source>
</evidence>
<accession>A0A9N9XK88</accession>
<dbReference type="Pfam" id="PF04718">
    <property type="entry name" value="ATP-synt_G"/>
    <property type="match status" value="1"/>
</dbReference>
<evidence type="ECO:0000256" key="7">
    <source>
        <dbReference type="ARBA" id="ARBA00023128"/>
    </source>
</evidence>
<comment type="similarity">
    <text evidence="2">Belongs to the ATPase g subunit family.</text>
</comment>
<evidence type="ECO:0000256" key="1">
    <source>
        <dbReference type="ARBA" id="ARBA00004325"/>
    </source>
</evidence>
<keyword evidence="3" id="KW-0813">Transport</keyword>
<evidence type="ECO:0000256" key="3">
    <source>
        <dbReference type="ARBA" id="ARBA00022448"/>
    </source>
</evidence>
<comment type="subcellular location">
    <subcellularLocation>
        <location evidence="1">Mitochondrion membrane</location>
    </subcellularLocation>
</comment>
<dbReference type="GO" id="GO:0015986">
    <property type="term" value="P:proton motive force-driven ATP synthesis"/>
    <property type="evidence" value="ECO:0007669"/>
    <property type="project" value="InterPro"/>
</dbReference>
<dbReference type="OrthoDB" id="437at2759"/>
<dbReference type="Proteomes" id="UP001153712">
    <property type="component" value="Chromosome 11"/>
</dbReference>
<evidence type="ECO:0000256" key="2">
    <source>
        <dbReference type="ARBA" id="ARBA00005699"/>
    </source>
</evidence>
<dbReference type="GO" id="GO:0031966">
    <property type="term" value="C:mitochondrial membrane"/>
    <property type="evidence" value="ECO:0007669"/>
    <property type="project" value="UniProtKB-SubCell"/>
</dbReference>
<evidence type="ECO:0000313" key="10">
    <source>
        <dbReference type="EMBL" id="CAG9855661.1"/>
    </source>
</evidence>
<evidence type="ECO:0000256" key="6">
    <source>
        <dbReference type="ARBA" id="ARBA00023065"/>
    </source>
</evidence>
<organism evidence="10 11">
    <name type="scientific">Phyllotreta striolata</name>
    <name type="common">Striped flea beetle</name>
    <name type="synonym">Crioceris striolata</name>
    <dbReference type="NCBI Taxonomy" id="444603"/>
    <lineage>
        <taxon>Eukaryota</taxon>
        <taxon>Metazoa</taxon>
        <taxon>Ecdysozoa</taxon>
        <taxon>Arthropoda</taxon>
        <taxon>Hexapoda</taxon>
        <taxon>Insecta</taxon>
        <taxon>Pterygota</taxon>
        <taxon>Neoptera</taxon>
        <taxon>Endopterygota</taxon>
        <taxon>Coleoptera</taxon>
        <taxon>Polyphaga</taxon>
        <taxon>Cucujiformia</taxon>
        <taxon>Chrysomeloidea</taxon>
        <taxon>Chrysomelidae</taxon>
        <taxon>Galerucinae</taxon>
        <taxon>Alticini</taxon>
        <taxon>Phyllotreta</taxon>
    </lineage>
</organism>
<protein>
    <recommendedName>
        <fullName evidence="12">ATP synthase subunit</fullName>
    </recommendedName>
</protein>
<reference evidence="10" key="1">
    <citation type="submission" date="2022-01" db="EMBL/GenBank/DDBJ databases">
        <authorList>
            <person name="King R."/>
        </authorList>
    </citation>
    <scope>NUCLEOTIDE SEQUENCE</scope>
</reference>
<dbReference type="InterPro" id="IPR006808">
    <property type="entry name" value="ATP_synth_F0_gsu_mt"/>
</dbReference>
<keyword evidence="11" id="KW-1185">Reference proteome</keyword>
<keyword evidence="6" id="KW-0406">Ion transport</keyword>
<keyword evidence="4" id="KW-0138">CF(0)</keyword>
<evidence type="ECO:0000256" key="8">
    <source>
        <dbReference type="ARBA" id="ARBA00023136"/>
    </source>
</evidence>
<proteinExistence type="inferred from homology"/>
<sequence>MSQIIPTARKIAEFLMKEGTPRAKVFLKYAVVELTPPTPLDIPQIIREAGGLVYSTLTFSWRFLTVKEAFVNTLVATEVGCWFFVGECIGKKHIIGYKI</sequence>
<keyword evidence="9" id="KW-0066">ATP synthesis</keyword>
<dbReference type="GO" id="GO:0015078">
    <property type="term" value="F:proton transmembrane transporter activity"/>
    <property type="evidence" value="ECO:0007669"/>
    <property type="project" value="InterPro"/>
</dbReference>
<keyword evidence="8" id="KW-0472">Membrane</keyword>
<keyword evidence="7" id="KW-0496">Mitochondrion</keyword>
<evidence type="ECO:0000313" key="11">
    <source>
        <dbReference type="Proteomes" id="UP001153712"/>
    </source>
</evidence>
<evidence type="ECO:0000256" key="9">
    <source>
        <dbReference type="ARBA" id="ARBA00023310"/>
    </source>
</evidence>
<name>A0A9N9XK88_PHYSR</name>
<dbReference type="AlphaFoldDB" id="A0A9N9XK88"/>
<gene>
    <name evidence="10" type="ORF">PHYEVI_LOCUS2107</name>
</gene>
<dbReference type="GO" id="GO:0045259">
    <property type="term" value="C:proton-transporting ATP synthase complex"/>
    <property type="evidence" value="ECO:0007669"/>
    <property type="project" value="UniProtKB-KW"/>
</dbReference>
<keyword evidence="5" id="KW-0375">Hydrogen ion transport</keyword>
<dbReference type="EMBL" id="OU900104">
    <property type="protein sequence ID" value="CAG9855661.1"/>
    <property type="molecule type" value="Genomic_DNA"/>
</dbReference>
<evidence type="ECO:0000256" key="4">
    <source>
        <dbReference type="ARBA" id="ARBA00022547"/>
    </source>
</evidence>
<evidence type="ECO:0000256" key="5">
    <source>
        <dbReference type="ARBA" id="ARBA00022781"/>
    </source>
</evidence>